<dbReference type="HOGENOM" id="CLU_2592334_0_0_1"/>
<gene>
    <name evidence="1" type="primary">Dsec\GM18222</name>
    <name evidence="1" type="ORF">Dsec_GM18222</name>
</gene>
<evidence type="ECO:0000313" key="1">
    <source>
        <dbReference type="EMBL" id="EDW54009.1"/>
    </source>
</evidence>
<name>B4I2L4_DROSE</name>
<accession>B4I2L4</accession>
<dbReference type="OMA" id="CALLMNY"/>
<dbReference type="EMBL" id="CH480820">
    <property type="protein sequence ID" value="EDW54009.1"/>
    <property type="molecule type" value="Genomic_DNA"/>
</dbReference>
<organism evidence="2">
    <name type="scientific">Drosophila sechellia</name>
    <name type="common">Fruit fly</name>
    <dbReference type="NCBI Taxonomy" id="7238"/>
    <lineage>
        <taxon>Eukaryota</taxon>
        <taxon>Metazoa</taxon>
        <taxon>Ecdysozoa</taxon>
        <taxon>Arthropoda</taxon>
        <taxon>Hexapoda</taxon>
        <taxon>Insecta</taxon>
        <taxon>Pterygota</taxon>
        <taxon>Neoptera</taxon>
        <taxon>Endopterygota</taxon>
        <taxon>Diptera</taxon>
        <taxon>Brachycera</taxon>
        <taxon>Muscomorpha</taxon>
        <taxon>Ephydroidea</taxon>
        <taxon>Drosophilidae</taxon>
        <taxon>Drosophila</taxon>
        <taxon>Sophophora</taxon>
    </lineage>
</organism>
<protein>
    <submittedName>
        <fullName evidence="1">GM18222</fullName>
    </submittedName>
</protein>
<proteinExistence type="predicted"/>
<sequence length="82" mass="8929">MSVGCVLLLAAPRRYRLRSKINDKNLCALLMNYKSHKGFATGSRQRQGRAAPSMQSALQTGCGCGCGWGPRSGRILFLAEEL</sequence>
<dbReference type="Proteomes" id="UP000001292">
    <property type="component" value="Unassembled WGS sequence"/>
</dbReference>
<keyword evidence="2" id="KW-1185">Reference proteome</keyword>
<dbReference type="AlphaFoldDB" id="B4I2L4"/>
<reference evidence="1 2" key="1">
    <citation type="journal article" date="2007" name="Nature">
        <title>Evolution of genes and genomes on the Drosophila phylogeny.</title>
        <authorList>
            <consortium name="Drosophila 12 Genomes Consortium"/>
            <person name="Clark A.G."/>
            <person name="Eisen M.B."/>
            <person name="Smith D.R."/>
            <person name="Bergman C.M."/>
            <person name="Oliver B."/>
            <person name="Markow T.A."/>
            <person name="Kaufman T.C."/>
            <person name="Kellis M."/>
            <person name="Gelbart W."/>
            <person name="Iyer V.N."/>
            <person name="Pollard D.A."/>
            <person name="Sackton T.B."/>
            <person name="Larracuente A.M."/>
            <person name="Singh N.D."/>
            <person name="Abad J.P."/>
            <person name="Abt D.N."/>
            <person name="Adryan B."/>
            <person name="Aguade M."/>
            <person name="Akashi H."/>
            <person name="Anderson W.W."/>
            <person name="Aquadro C.F."/>
            <person name="Ardell D.H."/>
            <person name="Arguello R."/>
            <person name="Artieri C.G."/>
            <person name="Barbash D.A."/>
            <person name="Barker D."/>
            <person name="Barsanti P."/>
            <person name="Batterham P."/>
            <person name="Batzoglou S."/>
            <person name="Begun D."/>
            <person name="Bhutkar A."/>
            <person name="Blanco E."/>
            <person name="Bosak S.A."/>
            <person name="Bradley R.K."/>
            <person name="Brand A.D."/>
            <person name="Brent M.R."/>
            <person name="Brooks A.N."/>
            <person name="Brown R.H."/>
            <person name="Butlin R.K."/>
            <person name="Caggese C."/>
            <person name="Calvi B.R."/>
            <person name="Bernardo de Carvalho A."/>
            <person name="Caspi A."/>
            <person name="Castrezana S."/>
            <person name="Celniker S.E."/>
            <person name="Chang J.L."/>
            <person name="Chapple C."/>
            <person name="Chatterji S."/>
            <person name="Chinwalla A."/>
            <person name="Civetta A."/>
            <person name="Clifton S.W."/>
            <person name="Comeron J.M."/>
            <person name="Costello J.C."/>
            <person name="Coyne J.A."/>
            <person name="Daub J."/>
            <person name="David R.G."/>
            <person name="Delcher A.L."/>
            <person name="Delehaunty K."/>
            <person name="Do C.B."/>
            <person name="Ebling H."/>
            <person name="Edwards K."/>
            <person name="Eickbush T."/>
            <person name="Evans J.D."/>
            <person name="Filipski A."/>
            <person name="Findeiss S."/>
            <person name="Freyhult E."/>
            <person name="Fulton L."/>
            <person name="Fulton R."/>
            <person name="Garcia A.C."/>
            <person name="Gardiner A."/>
            <person name="Garfield D.A."/>
            <person name="Garvin B.E."/>
            <person name="Gibson G."/>
            <person name="Gilbert D."/>
            <person name="Gnerre S."/>
            <person name="Godfrey J."/>
            <person name="Good R."/>
            <person name="Gotea V."/>
            <person name="Gravely B."/>
            <person name="Greenberg A.J."/>
            <person name="Griffiths-Jones S."/>
            <person name="Gross S."/>
            <person name="Guigo R."/>
            <person name="Gustafson E.A."/>
            <person name="Haerty W."/>
            <person name="Hahn M.W."/>
            <person name="Halligan D.L."/>
            <person name="Halpern A.L."/>
            <person name="Halter G.M."/>
            <person name="Han M.V."/>
            <person name="Heger A."/>
            <person name="Hillier L."/>
            <person name="Hinrichs A.S."/>
            <person name="Holmes I."/>
            <person name="Hoskins R.A."/>
            <person name="Hubisz M.J."/>
            <person name="Hultmark D."/>
            <person name="Huntley M.A."/>
            <person name="Jaffe D.B."/>
            <person name="Jagadeeshan S."/>
            <person name="Jeck W.R."/>
            <person name="Johnson J."/>
            <person name="Jones C.D."/>
            <person name="Jordan W.C."/>
            <person name="Karpen G.H."/>
            <person name="Kataoka E."/>
            <person name="Keightley P.D."/>
            <person name="Kheradpour P."/>
            <person name="Kirkness E.F."/>
            <person name="Koerich L.B."/>
            <person name="Kristiansen K."/>
            <person name="Kudrna D."/>
            <person name="Kulathinal R.J."/>
            <person name="Kumar S."/>
            <person name="Kwok R."/>
            <person name="Lander E."/>
            <person name="Langley C.H."/>
            <person name="Lapoint R."/>
            <person name="Lazzaro B.P."/>
            <person name="Lee S.J."/>
            <person name="Levesque L."/>
            <person name="Li R."/>
            <person name="Lin C.F."/>
            <person name="Lin M.F."/>
            <person name="Lindblad-Toh K."/>
            <person name="Llopart A."/>
            <person name="Long M."/>
            <person name="Low L."/>
            <person name="Lozovsky E."/>
            <person name="Lu J."/>
            <person name="Luo M."/>
            <person name="Machado C.A."/>
            <person name="Makalowski W."/>
            <person name="Marzo M."/>
            <person name="Matsuda M."/>
            <person name="Matzkin L."/>
            <person name="McAllister B."/>
            <person name="McBride C.S."/>
            <person name="McKernan B."/>
            <person name="McKernan K."/>
            <person name="Mendez-Lago M."/>
            <person name="Minx P."/>
            <person name="Mollenhauer M.U."/>
            <person name="Montooth K."/>
            <person name="Mount S.M."/>
            <person name="Mu X."/>
            <person name="Myers E."/>
            <person name="Negre B."/>
            <person name="Newfeld S."/>
            <person name="Nielsen R."/>
            <person name="Noor M.A."/>
            <person name="O'Grady P."/>
            <person name="Pachter L."/>
            <person name="Papaceit M."/>
            <person name="Parisi M.J."/>
            <person name="Parisi M."/>
            <person name="Parts L."/>
            <person name="Pedersen J.S."/>
            <person name="Pesole G."/>
            <person name="Phillippy A.M."/>
            <person name="Ponting C.P."/>
            <person name="Pop M."/>
            <person name="Porcelli D."/>
            <person name="Powell J.R."/>
            <person name="Prohaska S."/>
            <person name="Pruitt K."/>
            <person name="Puig M."/>
            <person name="Quesneville H."/>
            <person name="Ram K.R."/>
            <person name="Rand D."/>
            <person name="Rasmussen M.D."/>
            <person name="Reed L.K."/>
            <person name="Reenan R."/>
            <person name="Reily A."/>
            <person name="Remington K.A."/>
            <person name="Rieger T.T."/>
            <person name="Ritchie M.G."/>
            <person name="Robin C."/>
            <person name="Rogers Y.H."/>
            <person name="Rohde C."/>
            <person name="Rozas J."/>
            <person name="Rubenfield M.J."/>
            <person name="Ruiz A."/>
            <person name="Russo S."/>
            <person name="Salzberg S.L."/>
            <person name="Sanchez-Gracia A."/>
            <person name="Saranga D.J."/>
            <person name="Sato H."/>
            <person name="Schaeffer S.W."/>
            <person name="Schatz M.C."/>
            <person name="Schlenke T."/>
            <person name="Schwartz R."/>
            <person name="Segarra C."/>
            <person name="Singh R.S."/>
            <person name="Sirot L."/>
            <person name="Sirota M."/>
            <person name="Sisneros N.B."/>
            <person name="Smith C.D."/>
            <person name="Smith T.F."/>
            <person name="Spieth J."/>
            <person name="Stage D.E."/>
            <person name="Stark A."/>
            <person name="Stephan W."/>
            <person name="Strausberg R.L."/>
            <person name="Strempel S."/>
            <person name="Sturgill D."/>
            <person name="Sutton G."/>
            <person name="Sutton G.G."/>
            <person name="Tao W."/>
            <person name="Teichmann S."/>
            <person name="Tobari Y.N."/>
            <person name="Tomimura Y."/>
            <person name="Tsolas J.M."/>
            <person name="Valente V.L."/>
            <person name="Venter E."/>
            <person name="Venter J.C."/>
            <person name="Vicario S."/>
            <person name="Vieira F.G."/>
            <person name="Vilella A.J."/>
            <person name="Villasante A."/>
            <person name="Walenz B."/>
            <person name="Wang J."/>
            <person name="Wasserman M."/>
            <person name="Watts T."/>
            <person name="Wilson D."/>
            <person name="Wilson R.K."/>
            <person name="Wing R.A."/>
            <person name="Wolfner M.F."/>
            <person name="Wong A."/>
            <person name="Wong G.K."/>
            <person name="Wu C.I."/>
            <person name="Wu G."/>
            <person name="Yamamoto D."/>
            <person name="Yang H.P."/>
            <person name="Yang S.P."/>
            <person name="Yorke J.A."/>
            <person name="Yoshida K."/>
            <person name="Zdobnov E."/>
            <person name="Zhang P."/>
            <person name="Zhang Y."/>
            <person name="Zimin A.V."/>
            <person name="Baldwin J."/>
            <person name="Abdouelleil A."/>
            <person name="Abdulkadir J."/>
            <person name="Abebe A."/>
            <person name="Abera B."/>
            <person name="Abreu J."/>
            <person name="Acer S.C."/>
            <person name="Aftuck L."/>
            <person name="Alexander A."/>
            <person name="An P."/>
            <person name="Anderson E."/>
            <person name="Anderson S."/>
            <person name="Arachi H."/>
            <person name="Azer M."/>
            <person name="Bachantsang P."/>
            <person name="Barry A."/>
            <person name="Bayul T."/>
            <person name="Berlin A."/>
            <person name="Bessette D."/>
            <person name="Bloom T."/>
            <person name="Blye J."/>
            <person name="Boguslavskiy L."/>
            <person name="Bonnet C."/>
            <person name="Boukhgalter B."/>
            <person name="Bourzgui I."/>
            <person name="Brown A."/>
            <person name="Cahill P."/>
            <person name="Channer S."/>
            <person name="Cheshatsang Y."/>
            <person name="Chuda L."/>
            <person name="Citroen M."/>
            <person name="Collymore A."/>
            <person name="Cooke P."/>
            <person name="Costello M."/>
            <person name="D'Aco K."/>
            <person name="Daza R."/>
            <person name="De Haan G."/>
            <person name="DeGray S."/>
            <person name="DeMaso C."/>
            <person name="Dhargay N."/>
            <person name="Dooley K."/>
            <person name="Dooley E."/>
            <person name="Doricent M."/>
            <person name="Dorje P."/>
            <person name="Dorjee K."/>
            <person name="Dupes A."/>
            <person name="Elong R."/>
            <person name="Falk J."/>
            <person name="Farina A."/>
            <person name="Faro S."/>
            <person name="Ferguson D."/>
            <person name="Fisher S."/>
            <person name="Foley C.D."/>
            <person name="Franke A."/>
            <person name="Friedrich D."/>
            <person name="Gadbois L."/>
            <person name="Gearin G."/>
            <person name="Gearin C.R."/>
            <person name="Giannoukos G."/>
            <person name="Goode T."/>
            <person name="Graham J."/>
            <person name="Grandbois E."/>
            <person name="Grewal S."/>
            <person name="Gyaltsen K."/>
            <person name="Hafez N."/>
            <person name="Hagos B."/>
            <person name="Hall J."/>
            <person name="Henson C."/>
            <person name="Hollinger A."/>
            <person name="Honan T."/>
            <person name="Huard M.D."/>
            <person name="Hughes L."/>
            <person name="Hurhula B."/>
            <person name="Husby M.E."/>
            <person name="Kamat A."/>
            <person name="Kanga B."/>
            <person name="Kashin S."/>
            <person name="Khazanovich D."/>
            <person name="Kisner P."/>
            <person name="Lance K."/>
            <person name="Lara M."/>
            <person name="Lee W."/>
            <person name="Lennon N."/>
            <person name="Letendre F."/>
            <person name="LeVine R."/>
            <person name="Lipovsky A."/>
            <person name="Liu X."/>
            <person name="Liu J."/>
            <person name="Liu S."/>
            <person name="Lokyitsang T."/>
            <person name="Lokyitsang Y."/>
            <person name="Lubonja R."/>
            <person name="Lui A."/>
            <person name="MacDonald P."/>
            <person name="Magnisalis V."/>
            <person name="Maru K."/>
            <person name="Matthews C."/>
            <person name="McCusker W."/>
            <person name="McDonough S."/>
            <person name="Mehta T."/>
            <person name="Meldrim J."/>
            <person name="Meneus L."/>
            <person name="Mihai O."/>
            <person name="Mihalev A."/>
            <person name="Mihova T."/>
            <person name="Mittelman R."/>
            <person name="Mlenga V."/>
            <person name="Montmayeur A."/>
            <person name="Mulrain L."/>
            <person name="Navidi A."/>
            <person name="Naylor J."/>
            <person name="Negash T."/>
            <person name="Nguyen T."/>
            <person name="Nguyen N."/>
            <person name="Nicol R."/>
            <person name="Norbu C."/>
            <person name="Norbu N."/>
            <person name="Novod N."/>
            <person name="O'Neill B."/>
            <person name="Osman S."/>
            <person name="Markiewicz E."/>
            <person name="Oyono O.L."/>
            <person name="Patti C."/>
            <person name="Phunkhang P."/>
            <person name="Pierre F."/>
            <person name="Priest M."/>
            <person name="Raghuraman S."/>
            <person name="Rege F."/>
            <person name="Reyes R."/>
            <person name="Rise C."/>
            <person name="Rogov P."/>
            <person name="Ross K."/>
            <person name="Ryan E."/>
            <person name="Settipalli S."/>
            <person name="Shea T."/>
            <person name="Sherpa N."/>
            <person name="Shi L."/>
            <person name="Shih D."/>
            <person name="Sparrow T."/>
            <person name="Spaulding J."/>
            <person name="Stalker J."/>
            <person name="Stange-Thomann N."/>
            <person name="Stavropoulos S."/>
            <person name="Stone C."/>
            <person name="Strader C."/>
            <person name="Tesfaye S."/>
            <person name="Thomson T."/>
            <person name="Thoulutsang Y."/>
            <person name="Thoulutsang D."/>
            <person name="Topham K."/>
            <person name="Topping I."/>
            <person name="Tsamla T."/>
            <person name="Vassiliev H."/>
            <person name="Vo A."/>
            <person name="Wangchuk T."/>
            <person name="Wangdi T."/>
            <person name="Weiand M."/>
            <person name="Wilkinson J."/>
            <person name="Wilson A."/>
            <person name="Yadav S."/>
            <person name="Young G."/>
            <person name="Yu Q."/>
            <person name="Zembek L."/>
            <person name="Zhong D."/>
            <person name="Zimmer A."/>
            <person name="Zwirko Z."/>
            <person name="Jaffe D.B."/>
            <person name="Alvarez P."/>
            <person name="Brockman W."/>
            <person name="Butler J."/>
            <person name="Chin C."/>
            <person name="Gnerre S."/>
            <person name="Grabherr M."/>
            <person name="Kleber M."/>
            <person name="Mauceli E."/>
            <person name="MacCallum I."/>
        </authorList>
    </citation>
    <scope>NUCLEOTIDE SEQUENCE [LARGE SCALE GENOMIC DNA]</scope>
    <source>
        <strain evidence="2">Rob3c / Tucson 14021-0248.25</strain>
    </source>
</reference>
<evidence type="ECO:0000313" key="2">
    <source>
        <dbReference type="Proteomes" id="UP000001292"/>
    </source>
</evidence>